<feature type="non-terminal residue" evidence="2">
    <location>
        <position position="1"/>
    </location>
</feature>
<keyword evidence="3" id="KW-1185">Reference proteome</keyword>
<evidence type="ECO:0000313" key="2">
    <source>
        <dbReference type="EMBL" id="TVU17876.1"/>
    </source>
</evidence>
<protein>
    <submittedName>
        <fullName evidence="2">Uncharacterized protein</fullName>
    </submittedName>
</protein>
<gene>
    <name evidence="2" type="ORF">EJB05_33936</name>
</gene>
<evidence type="ECO:0000256" key="1">
    <source>
        <dbReference type="SAM" id="Coils"/>
    </source>
</evidence>
<feature type="coiled-coil region" evidence="1">
    <location>
        <begin position="6"/>
        <end position="33"/>
    </location>
</feature>
<name>A0A5J9U2N4_9POAL</name>
<dbReference type="AlphaFoldDB" id="A0A5J9U2N4"/>
<dbReference type="Gramene" id="TVU17876">
    <property type="protein sequence ID" value="TVU17876"/>
    <property type="gene ID" value="EJB05_33936"/>
</dbReference>
<dbReference type="EMBL" id="RWGY01000029">
    <property type="protein sequence ID" value="TVU17876.1"/>
    <property type="molecule type" value="Genomic_DNA"/>
</dbReference>
<reference evidence="2 3" key="1">
    <citation type="journal article" date="2019" name="Sci. Rep.">
        <title>A high-quality genome of Eragrostis curvula grass provides insights into Poaceae evolution and supports new strategies to enhance forage quality.</title>
        <authorList>
            <person name="Carballo J."/>
            <person name="Santos B.A.C.M."/>
            <person name="Zappacosta D."/>
            <person name="Garbus I."/>
            <person name="Selva J.P."/>
            <person name="Gallo C.A."/>
            <person name="Diaz A."/>
            <person name="Albertini E."/>
            <person name="Caccamo M."/>
            <person name="Echenique V."/>
        </authorList>
    </citation>
    <scope>NUCLEOTIDE SEQUENCE [LARGE SCALE GENOMIC DNA]</scope>
    <source>
        <strain evidence="3">cv. Victoria</strain>
        <tissue evidence="2">Leaf</tissue>
    </source>
</reference>
<keyword evidence="1" id="KW-0175">Coiled coil</keyword>
<proteinExistence type="predicted"/>
<dbReference type="Proteomes" id="UP000324897">
    <property type="component" value="Chromosome 7"/>
</dbReference>
<evidence type="ECO:0000313" key="3">
    <source>
        <dbReference type="Proteomes" id="UP000324897"/>
    </source>
</evidence>
<organism evidence="2 3">
    <name type="scientific">Eragrostis curvula</name>
    <name type="common">weeping love grass</name>
    <dbReference type="NCBI Taxonomy" id="38414"/>
    <lineage>
        <taxon>Eukaryota</taxon>
        <taxon>Viridiplantae</taxon>
        <taxon>Streptophyta</taxon>
        <taxon>Embryophyta</taxon>
        <taxon>Tracheophyta</taxon>
        <taxon>Spermatophyta</taxon>
        <taxon>Magnoliopsida</taxon>
        <taxon>Liliopsida</taxon>
        <taxon>Poales</taxon>
        <taxon>Poaceae</taxon>
        <taxon>PACMAD clade</taxon>
        <taxon>Chloridoideae</taxon>
        <taxon>Eragrostideae</taxon>
        <taxon>Eragrostidinae</taxon>
        <taxon>Eragrostis</taxon>
    </lineage>
</organism>
<comment type="caution">
    <text evidence="2">The sequence shown here is derived from an EMBL/GenBank/DDBJ whole genome shotgun (WGS) entry which is preliminary data.</text>
</comment>
<accession>A0A5J9U2N4</accession>
<sequence length="138" mass="15733">MSHTDVNLLNKENENLRLELALKTTELELEENHRLKLELITKTKENDFLLTHLRHTPPSPASSQLLRQPWVHALLPHPIIRSRCMGMDERNIRRYEPDDLLMGILLCESAGIVVKVCGSHKSSRAQQARSIGRDGPAE</sequence>